<dbReference type="SMART" id="SM00191">
    <property type="entry name" value="Int_alpha"/>
    <property type="match status" value="4"/>
</dbReference>
<keyword evidence="4" id="KW-0325">Glycoprotein</keyword>
<dbReference type="PROSITE" id="PS00135">
    <property type="entry name" value="TRYPSIN_SER"/>
    <property type="match status" value="1"/>
</dbReference>
<dbReference type="SUPFAM" id="SSF50494">
    <property type="entry name" value="Trypsin-like serine proteases"/>
    <property type="match status" value="1"/>
</dbReference>
<evidence type="ECO:0000256" key="4">
    <source>
        <dbReference type="ARBA" id="ARBA00023180"/>
    </source>
</evidence>
<dbReference type="GO" id="GO:0008305">
    <property type="term" value="C:integrin complex"/>
    <property type="evidence" value="ECO:0007669"/>
    <property type="project" value="InterPro"/>
</dbReference>
<dbReference type="InterPro" id="IPR000413">
    <property type="entry name" value="Integrin_alpha"/>
</dbReference>
<dbReference type="Proteomes" id="UP000237968">
    <property type="component" value="Unassembled WGS sequence"/>
</dbReference>
<dbReference type="PROSITE" id="PS00134">
    <property type="entry name" value="TRYPSIN_HIS"/>
    <property type="match status" value="1"/>
</dbReference>
<dbReference type="OrthoDB" id="127762at2"/>
<dbReference type="InterPro" id="IPR013517">
    <property type="entry name" value="FG-GAP"/>
</dbReference>
<dbReference type="InterPro" id="IPR033116">
    <property type="entry name" value="TRYPSIN_SER"/>
</dbReference>
<dbReference type="GO" id="GO:0006508">
    <property type="term" value="P:proteolysis"/>
    <property type="evidence" value="ECO:0007669"/>
    <property type="project" value="InterPro"/>
</dbReference>
<dbReference type="PANTHER" id="PTHR23221">
    <property type="entry name" value="GLYCOSYLPHOSPHATIDYLINOSITOL PHOSPHOLIPASE D"/>
    <property type="match status" value="1"/>
</dbReference>
<dbReference type="InterPro" id="IPR043504">
    <property type="entry name" value="Peptidase_S1_PA_chymotrypsin"/>
</dbReference>
<dbReference type="Gene3D" id="2.40.10.10">
    <property type="entry name" value="Trypsin-like serine proteases"/>
    <property type="match status" value="1"/>
</dbReference>
<dbReference type="PROSITE" id="PS51470">
    <property type="entry name" value="FG_GAP"/>
    <property type="match status" value="2"/>
</dbReference>
<sequence length="796" mass="82736">MLRVFRSVVVTLASSVVFLLASTDHCEAMDPVSAPLVPTCAFPSTVKVSAQCTGSYLGNGVVLTAGHCVIPGKTNFVTFGDADTDIDRFTVSVDLELGCMRHPNGDSVILANSIPHYAGVDLAYCMLDPTDANYPRLASVPTVPLIAPTGCIRDWIREELWVAESCELIQSKSRSGCAPSIGSPLDHTYPGLDTAAVGMGYESGVYSGHKRSFNPTFYVQVDNEGLGGFGATKPGSPTQLVTQSEFEWDGTPIPGVGTKVGDSGGPLMYRLPDDSWRVVGDLNGGGLHGLNLYEAAPAYIHWIEREAKRDVTPCHDFNSEDELVWTGECVGALPTSVHEAGGGDWANSCSAHSVGGATCGGWGLSPPLDVAAGLVPMPNHLWVSFAAIEAHVGPALALAEQGSFGDPIDVDAVQAHLYDAAYLDSAYTFLADIFQAGGLGGYLGAGLLADFDGDGYDDEVFSDPDHDCGKGRVIVVSGGERVIWSPDTDRVLGAADCEDFFGAGLAVGDFDGDGYDDLAVSAPGEARSGSAGAGSLHILYGSSVGLTASGDQIMDLDTPGLGGATAPWSFFAETLVSADFDCDGREDLAIGSPRATVDGVHEAGTVHVLYGTEGGLSSFYGAYFEGRASVGELVQTEGHFGASVAAGDFDNLGCADLAIGVPDHDEGPAEDAGQVHVFYGTPAGLAQYADASLIHSHDGFTDLAGANDRFGARLEVVPGDSGDALRILAPNEPCELGSESAVVWHVVAGGEAGLDHGSGSRECELLARTSMSTARWGDLEQLARLHAVRISRAASL</sequence>
<dbReference type="InterPro" id="IPR009003">
    <property type="entry name" value="Peptidase_S1_PA"/>
</dbReference>
<comment type="caution">
    <text evidence="7">The sequence shown here is derived from an EMBL/GenBank/DDBJ whole genome shotgun (WGS) entry which is preliminary data.</text>
</comment>
<accession>A0A2S9XJZ1</accession>
<keyword evidence="3" id="KW-0378">Hydrolase</keyword>
<dbReference type="AlphaFoldDB" id="A0A2S9XJZ1"/>
<evidence type="ECO:0000256" key="3">
    <source>
        <dbReference type="ARBA" id="ARBA00022801"/>
    </source>
</evidence>
<evidence type="ECO:0000313" key="7">
    <source>
        <dbReference type="EMBL" id="PRP93162.1"/>
    </source>
</evidence>
<name>A0A2S9XJZ1_9BACT</name>
<organism evidence="7 8">
    <name type="scientific">Enhygromyxa salina</name>
    <dbReference type="NCBI Taxonomy" id="215803"/>
    <lineage>
        <taxon>Bacteria</taxon>
        <taxon>Pseudomonadati</taxon>
        <taxon>Myxococcota</taxon>
        <taxon>Polyangia</taxon>
        <taxon>Nannocystales</taxon>
        <taxon>Nannocystaceae</taxon>
        <taxon>Enhygromyxa</taxon>
    </lineage>
</organism>
<dbReference type="EMBL" id="PVNK01000190">
    <property type="protein sequence ID" value="PRP93162.1"/>
    <property type="molecule type" value="Genomic_DNA"/>
</dbReference>
<dbReference type="InterPro" id="IPR001254">
    <property type="entry name" value="Trypsin_dom"/>
</dbReference>
<protein>
    <submittedName>
        <fullName evidence="7">FG-GAP repeat protein</fullName>
    </submittedName>
</protein>
<dbReference type="Gene3D" id="2.130.10.130">
    <property type="entry name" value="Integrin alpha, N-terminal"/>
    <property type="match status" value="2"/>
</dbReference>
<dbReference type="GO" id="GO:0007155">
    <property type="term" value="P:cell adhesion"/>
    <property type="evidence" value="ECO:0007669"/>
    <property type="project" value="InterPro"/>
</dbReference>
<feature type="domain" description="Peptidase S1" evidence="6">
    <location>
        <begin position="42"/>
        <end position="308"/>
    </location>
</feature>
<feature type="signal peptide" evidence="5">
    <location>
        <begin position="1"/>
        <end position="21"/>
    </location>
</feature>
<dbReference type="Pfam" id="PF01839">
    <property type="entry name" value="FG-GAP"/>
    <property type="match status" value="3"/>
</dbReference>
<proteinExistence type="predicted"/>
<evidence type="ECO:0000313" key="8">
    <source>
        <dbReference type="Proteomes" id="UP000237968"/>
    </source>
</evidence>
<dbReference type="InterPro" id="IPR018114">
    <property type="entry name" value="TRYPSIN_HIS"/>
</dbReference>
<dbReference type="SUPFAM" id="SSF69318">
    <property type="entry name" value="Integrin alpha N-terminal domain"/>
    <property type="match status" value="1"/>
</dbReference>
<keyword evidence="1 5" id="KW-0732">Signal</keyword>
<dbReference type="PRINTS" id="PR01185">
    <property type="entry name" value="INTEGRINA"/>
</dbReference>
<feature type="chain" id="PRO_5015603365" evidence="5">
    <location>
        <begin position="22"/>
        <end position="796"/>
    </location>
</feature>
<dbReference type="RefSeq" id="WP_106393706.1">
    <property type="nucleotide sequence ID" value="NZ_PVNK01000190.1"/>
</dbReference>
<evidence type="ECO:0000259" key="6">
    <source>
        <dbReference type="PROSITE" id="PS50240"/>
    </source>
</evidence>
<dbReference type="InterPro" id="IPR028994">
    <property type="entry name" value="Integrin_alpha_N"/>
</dbReference>
<keyword evidence="8" id="KW-1185">Reference proteome</keyword>
<evidence type="ECO:0000256" key="2">
    <source>
        <dbReference type="ARBA" id="ARBA00022737"/>
    </source>
</evidence>
<dbReference type="GO" id="GO:0004252">
    <property type="term" value="F:serine-type endopeptidase activity"/>
    <property type="evidence" value="ECO:0007669"/>
    <property type="project" value="InterPro"/>
</dbReference>
<gene>
    <name evidence="7" type="ORF">ENSA5_44290</name>
</gene>
<dbReference type="PANTHER" id="PTHR23221:SF7">
    <property type="entry name" value="PHOSPHATIDYLINOSITOL-GLYCAN-SPECIFIC PHOSPHOLIPASE D"/>
    <property type="match status" value="1"/>
</dbReference>
<dbReference type="PROSITE" id="PS50240">
    <property type="entry name" value="TRYPSIN_DOM"/>
    <property type="match status" value="1"/>
</dbReference>
<reference evidence="7 8" key="1">
    <citation type="submission" date="2018-03" db="EMBL/GenBank/DDBJ databases">
        <title>Draft Genome Sequences of the Obligatory Marine Myxobacteria Enhygromyxa salina SWB005.</title>
        <authorList>
            <person name="Poehlein A."/>
            <person name="Moghaddam J.A."/>
            <person name="Harms H."/>
            <person name="Alanjari M."/>
            <person name="Koenig G.M."/>
            <person name="Daniel R."/>
            <person name="Schaeberle T.F."/>
        </authorList>
    </citation>
    <scope>NUCLEOTIDE SEQUENCE [LARGE SCALE GENOMIC DNA]</scope>
    <source>
        <strain evidence="7 8">SWB005</strain>
    </source>
</reference>
<dbReference type="InterPro" id="IPR013519">
    <property type="entry name" value="Int_alpha_beta-p"/>
</dbReference>
<keyword evidence="2" id="KW-0677">Repeat</keyword>
<evidence type="ECO:0000256" key="5">
    <source>
        <dbReference type="SAM" id="SignalP"/>
    </source>
</evidence>
<evidence type="ECO:0000256" key="1">
    <source>
        <dbReference type="ARBA" id="ARBA00022729"/>
    </source>
</evidence>